<accession>A0A8X8FSZ5</accession>
<comment type="caution">
    <text evidence="2">The sequence shown here is derived from an EMBL/GenBank/DDBJ whole genome shotgun (WGS) entry which is preliminary data.</text>
</comment>
<feature type="chain" id="PRO_5036483384" evidence="1">
    <location>
        <begin position="26"/>
        <end position="240"/>
    </location>
</feature>
<gene>
    <name evidence="2" type="ORF">H9654_06080</name>
</gene>
<feature type="signal peptide" evidence="1">
    <location>
        <begin position="1"/>
        <end position="25"/>
    </location>
</feature>
<evidence type="ECO:0000256" key="1">
    <source>
        <dbReference type="SAM" id="SignalP"/>
    </source>
</evidence>
<dbReference type="AlphaFoldDB" id="A0A8X8FSZ5"/>
<sequence>MEPFVRTRFSGLALALFLSTPAAHANLTIHPMRASVEPGKATVFRVYSQSAQAQFVQASLRHIVDPAGDGEHEADVAPSQAAIALTPSRFALAGGGNRLIRIVPLQPVQQETAYRVYFEGVRAPDEEAADAPADGAQASIGVSLVWGALVNVLPADGRVQVELRGRTLHNIGTLRVGITSVAGCSAAGACATHEVSRSLYPGASLQLPAGLEPGSTLQLRYRLTGDGYREHLLTLPPVIG</sequence>
<dbReference type="EMBL" id="JACSQS010000004">
    <property type="protein sequence ID" value="MBD7953774.1"/>
    <property type="molecule type" value="Genomic_DNA"/>
</dbReference>
<evidence type="ECO:0000313" key="2">
    <source>
        <dbReference type="EMBL" id="MBD7953774.1"/>
    </source>
</evidence>
<dbReference type="InterPro" id="IPR013783">
    <property type="entry name" value="Ig-like_fold"/>
</dbReference>
<dbReference type="SUPFAM" id="SSF49354">
    <property type="entry name" value="PapD-like"/>
    <property type="match status" value="1"/>
</dbReference>
<reference evidence="2 3" key="1">
    <citation type="submission" date="2020-08" db="EMBL/GenBank/DDBJ databases">
        <title>A Genomic Blueprint of the Chicken Gut Microbiome.</title>
        <authorList>
            <person name="Gilroy R."/>
            <person name="Ravi A."/>
            <person name="Getino M."/>
            <person name="Pursley I."/>
            <person name="Horton D.L."/>
            <person name="Alikhan N.-F."/>
            <person name="Baker D."/>
            <person name="Gharbi K."/>
            <person name="Hall N."/>
            <person name="Watson M."/>
            <person name="Adriaenssens E.M."/>
            <person name="Foster-Nyarko E."/>
            <person name="Jarju S."/>
            <person name="Secka A."/>
            <person name="Antonio M."/>
            <person name="Oren A."/>
            <person name="Chaudhuri R."/>
            <person name="La Ragione R.M."/>
            <person name="Hildebrand F."/>
            <person name="Pallen M.J."/>
        </authorList>
    </citation>
    <scope>NUCLEOTIDE SEQUENCE [LARGE SCALE GENOMIC DNA]</scope>
    <source>
        <strain evidence="2 3">Sa5BUN4</strain>
    </source>
</reference>
<dbReference type="Gene3D" id="2.60.40.10">
    <property type="entry name" value="Immunoglobulins"/>
    <property type="match status" value="1"/>
</dbReference>
<protein>
    <submittedName>
        <fullName evidence="2">Pilus assembly protein</fullName>
    </submittedName>
</protein>
<dbReference type="RefSeq" id="WP_191769818.1">
    <property type="nucleotide sequence ID" value="NZ_JACSQS010000004.1"/>
</dbReference>
<organism evidence="2 3">
    <name type="scientific">Stenotrophomonas lacuserhaii</name>
    <dbReference type="NCBI Taxonomy" id="2760084"/>
    <lineage>
        <taxon>Bacteria</taxon>
        <taxon>Pseudomonadati</taxon>
        <taxon>Pseudomonadota</taxon>
        <taxon>Gammaproteobacteria</taxon>
        <taxon>Lysobacterales</taxon>
        <taxon>Lysobacteraceae</taxon>
        <taxon>Stenotrophomonas</taxon>
    </lineage>
</organism>
<keyword evidence="1" id="KW-0732">Signal</keyword>
<dbReference type="InterPro" id="IPR008962">
    <property type="entry name" value="PapD-like_sf"/>
</dbReference>
<dbReference type="Proteomes" id="UP000636938">
    <property type="component" value="Unassembled WGS sequence"/>
</dbReference>
<proteinExistence type="predicted"/>
<keyword evidence="3" id="KW-1185">Reference proteome</keyword>
<evidence type="ECO:0000313" key="3">
    <source>
        <dbReference type="Proteomes" id="UP000636938"/>
    </source>
</evidence>
<name>A0A8X8FSZ5_9GAMM</name>